<feature type="non-terminal residue" evidence="1">
    <location>
        <position position="84"/>
    </location>
</feature>
<name>A0A9N9BUN9_9GLOM</name>
<sequence>MIKSSQYSGIVQVDAKATRYSNGLNVWHMEVAGFSDNASDDDIVNDTRKAFHTDLLNLIMILRNHLDCDVNVASKVKVFSTQAI</sequence>
<organism evidence="1 2">
    <name type="scientific">Cetraspora pellucida</name>
    <dbReference type="NCBI Taxonomy" id="1433469"/>
    <lineage>
        <taxon>Eukaryota</taxon>
        <taxon>Fungi</taxon>
        <taxon>Fungi incertae sedis</taxon>
        <taxon>Mucoromycota</taxon>
        <taxon>Glomeromycotina</taxon>
        <taxon>Glomeromycetes</taxon>
        <taxon>Diversisporales</taxon>
        <taxon>Gigasporaceae</taxon>
        <taxon>Cetraspora</taxon>
    </lineage>
</organism>
<reference evidence="1" key="1">
    <citation type="submission" date="2021-06" db="EMBL/GenBank/DDBJ databases">
        <authorList>
            <person name="Kallberg Y."/>
            <person name="Tangrot J."/>
            <person name="Rosling A."/>
        </authorList>
    </citation>
    <scope>NUCLEOTIDE SEQUENCE</scope>
    <source>
        <strain evidence="1">FL966</strain>
    </source>
</reference>
<evidence type="ECO:0000313" key="1">
    <source>
        <dbReference type="EMBL" id="CAG8580446.1"/>
    </source>
</evidence>
<dbReference type="EMBL" id="CAJVQA010003666">
    <property type="protein sequence ID" value="CAG8580446.1"/>
    <property type="molecule type" value="Genomic_DNA"/>
</dbReference>
<dbReference type="Proteomes" id="UP000789759">
    <property type="component" value="Unassembled WGS sequence"/>
</dbReference>
<accession>A0A9N9BUN9</accession>
<protein>
    <submittedName>
        <fullName evidence="1">1537_t:CDS:1</fullName>
    </submittedName>
</protein>
<proteinExistence type="predicted"/>
<gene>
    <name evidence="1" type="ORF">CPELLU_LOCUS6064</name>
</gene>
<evidence type="ECO:0000313" key="2">
    <source>
        <dbReference type="Proteomes" id="UP000789759"/>
    </source>
</evidence>
<dbReference type="OrthoDB" id="2424898at2759"/>
<keyword evidence="2" id="KW-1185">Reference proteome</keyword>
<comment type="caution">
    <text evidence="1">The sequence shown here is derived from an EMBL/GenBank/DDBJ whole genome shotgun (WGS) entry which is preliminary data.</text>
</comment>
<dbReference type="AlphaFoldDB" id="A0A9N9BUN9"/>